<dbReference type="GO" id="GO:0005840">
    <property type="term" value="C:ribosome"/>
    <property type="evidence" value="ECO:0007669"/>
    <property type="project" value="UniProtKB-KW"/>
</dbReference>
<keyword evidence="2 5" id="KW-0689">Ribosomal protein</keyword>
<accession>A0A1G1XZL1</accession>
<dbReference type="HAMAP" id="MF_01328_B">
    <property type="entry name" value="Ribosomal_uL4_B"/>
    <property type="match status" value="1"/>
</dbReference>
<dbReference type="GO" id="GO:1990904">
    <property type="term" value="C:ribonucleoprotein complex"/>
    <property type="evidence" value="ECO:0007669"/>
    <property type="project" value="UniProtKB-KW"/>
</dbReference>
<gene>
    <name evidence="5" type="primary">rplD</name>
    <name evidence="7" type="ORF">A2731_01365</name>
</gene>
<keyword evidence="5" id="KW-0699">rRNA-binding</keyword>
<dbReference type="NCBIfam" id="TIGR03953">
    <property type="entry name" value="rplD_bact"/>
    <property type="match status" value="1"/>
</dbReference>
<reference evidence="7 8" key="1">
    <citation type="journal article" date="2016" name="Nat. Commun.">
        <title>Thousands of microbial genomes shed light on interconnected biogeochemical processes in an aquifer system.</title>
        <authorList>
            <person name="Anantharaman K."/>
            <person name="Brown C.T."/>
            <person name="Hug L.A."/>
            <person name="Sharon I."/>
            <person name="Castelle C.J."/>
            <person name="Probst A.J."/>
            <person name="Thomas B.C."/>
            <person name="Singh A."/>
            <person name="Wilkins M.J."/>
            <person name="Karaoz U."/>
            <person name="Brodie E.L."/>
            <person name="Williams K.H."/>
            <person name="Hubbard S.S."/>
            <person name="Banfield J.F."/>
        </authorList>
    </citation>
    <scope>NUCLEOTIDE SEQUENCE [LARGE SCALE GENOMIC DNA]</scope>
</reference>
<evidence type="ECO:0000313" key="7">
    <source>
        <dbReference type="EMBL" id="OGY45543.1"/>
    </source>
</evidence>
<evidence type="ECO:0000256" key="2">
    <source>
        <dbReference type="ARBA" id="ARBA00022980"/>
    </source>
</evidence>
<dbReference type="GO" id="GO:0006412">
    <property type="term" value="P:translation"/>
    <property type="evidence" value="ECO:0007669"/>
    <property type="project" value="UniProtKB-UniRule"/>
</dbReference>
<evidence type="ECO:0000313" key="8">
    <source>
        <dbReference type="Proteomes" id="UP000176241"/>
    </source>
</evidence>
<proteinExistence type="inferred from homology"/>
<comment type="function">
    <text evidence="5">Forms part of the polypeptide exit tunnel.</text>
</comment>
<feature type="compositionally biased region" description="Basic residues" evidence="6">
    <location>
        <begin position="63"/>
        <end position="77"/>
    </location>
</feature>
<dbReference type="STRING" id="1797533.A2731_01365"/>
<dbReference type="Pfam" id="PF00573">
    <property type="entry name" value="Ribosomal_L4"/>
    <property type="match status" value="1"/>
</dbReference>
<evidence type="ECO:0000256" key="1">
    <source>
        <dbReference type="ARBA" id="ARBA00010528"/>
    </source>
</evidence>
<dbReference type="AlphaFoldDB" id="A0A1G1XZL1"/>
<dbReference type="InterPro" id="IPR013005">
    <property type="entry name" value="Ribosomal_uL4-like"/>
</dbReference>
<comment type="similarity">
    <text evidence="1 5">Belongs to the universal ribosomal protein uL4 family.</text>
</comment>
<comment type="function">
    <text evidence="5">One of the primary rRNA binding proteins, this protein initially binds near the 5'-end of the 23S rRNA. It is important during the early stages of 50S assembly. It makes multiple contacts with different domains of the 23S rRNA in the assembled 50S subunit and ribosome.</text>
</comment>
<dbReference type="GO" id="GO:0003735">
    <property type="term" value="F:structural constituent of ribosome"/>
    <property type="evidence" value="ECO:0007669"/>
    <property type="project" value="InterPro"/>
</dbReference>
<comment type="subunit">
    <text evidence="5">Part of the 50S ribosomal subunit.</text>
</comment>
<evidence type="ECO:0000256" key="6">
    <source>
        <dbReference type="SAM" id="MobiDB-lite"/>
    </source>
</evidence>
<protein>
    <recommendedName>
        <fullName evidence="4 5">Large ribosomal subunit protein uL4</fullName>
    </recommendedName>
</protein>
<dbReference type="GO" id="GO:0019843">
    <property type="term" value="F:rRNA binding"/>
    <property type="evidence" value="ECO:0007669"/>
    <property type="project" value="UniProtKB-UniRule"/>
</dbReference>
<dbReference type="Gene3D" id="3.40.1370.10">
    <property type="match status" value="1"/>
</dbReference>
<dbReference type="InterPro" id="IPR002136">
    <property type="entry name" value="Ribosomal_uL4"/>
</dbReference>
<comment type="caution">
    <text evidence="7">The sequence shown here is derived from an EMBL/GenBank/DDBJ whole genome shotgun (WGS) entry which is preliminary data.</text>
</comment>
<evidence type="ECO:0000256" key="3">
    <source>
        <dbReference type="ARBA" id="ARBA00023274"/>
    </source>
</evidence>
<sequence>MDKVKVYNQEGKEVGEQVLNPDIFSVKIKPQVVQQVVVAMQANSRQVLAHTKDRSEVSGGGRKPWRQKGTGRARHGSIRSPLWRGGGVTFGPTNQRNFSLKINKKVKRKALFMGLADKANNQKIVLLDNLGLPAIKTKTFFKILEDLKLRSKKEKFTKSKKEVDLKTKEEHVKTKNRKKEPTVLLVIPQKDEKVVKSARNISRLDILNASSLNILDVLRHQYVLMPLKALKTIEDTFLKK</sequence>
<dbReference type="InterPro" id="IPR023574">
    <property type="entry name" value="Ribosomal_uL4_dom_sf"/>
</dbReference>
<dbReference type="PANTHER" id="PTHR10746">
    <property type="entry name" value="50S RIBOSOMAL PROTEIN L4"/>
    <property type="match status" value="1"/>
</dbReference>
<dbReference type="PANTHER" id="PTHR10746:SF6">
    <property type="entry name" value="LARGE RIBOSOMAL SUBUNIT PROTEIN UL4M"/>
    <property type="match status" value="1"/>
</dbReference>
<dbReference type="Proteomes" id="UP000176241">
    <property type="component" value="Unassembled WGS sequence"/>
</dbReference>
<dbReference type="SUPFAM" id="SSF52166">
    <property type="entry name" value="Ribosomal protein L4"/>
    <property type="match status" value="1"/>
</dbReference>
<organism evidence="7 8">
    <name type="scientific">Candidatus Buchananbacteria bacterium RIFCSPHIGHO2_01_FULL_39_8</name>
    <dbReference type="NCBI Taxonomy" id="1797533"/>
    <lineage>
        <taxon>Bacteria</taxon>
        <taxon>Candidatus Buchananiibacteriota</taxon>
    </lineage>
</organism>
<keyword evidence="5" id="KW-0694">RNA-binding</keyword>
<feature type="region of interest" description="Disordered" evidence="6">
    <location>
        <begin position="49"/>
        <end position="86"/>
    </location>
</feature>
<dbReference type="EMBL" id="MHIC01000016">
    <property type="protein sequence ID" value="OGY45543.1"/>
    <property type="molecule type" value="Genomic_DNA"/>
</dbReference>
<evidence type="ECO:0000256" key="5">
    <source>
        <dbReference type="HAMAP-Rule" id="MF_01328"/>
    </source>
</evidence>
<keyword evidence="3 5" id="KW-0687">Ribonucleoprotein</keyword>
<evidence type="ECO:0000256" key="4">
    <source>
        <dbReference type="ARBA" id="ARBA00035244"/>
    </source>
</evidence>
<name>A0A1G1XZL1_9BACT</name>